<dbReference type="RefSeq" id="WP_136385687.1">
    <property type="nucleotide sequence ID" value="NZ_SSOD01000011.1"/>
</dbReference>
<dbReference type="AlphaFoldDB" id="A0A4S4ALH8"/>
<dbReference type="Proteomes" id="UP000307956">
    <property type="component" value="Unassembled WGS sequence"/>
</dbReference>
<gene>
    <name evidence="2" type="ORF">E6O51_14390</name>
</gene>
<evidence type="ECO:0000313" key="3">
    <source>
        <dbReference type="Proteomes" id="UP000307956"/>
    </source>
</evidence>
<name>A0A4S4ALH8_9RHOO</name>
<evidence type="ECO:0000256" key="1">
    <source>
        <dbReference type="SAM" id="Phobius"/>
    </source>
</evidence>
<keyword evidence="3" id="KW-1185">Reference proteome</keyword>
<feature type="transmembrane region" description="Helical" evidence="1">
    <location>
        <begin position="104"/>
        <end position="137"/>
    </location>
</feature>
<organism evidence="2 3">
    <name type="scientific">Pseudothauera rhizosphaerae</name>
    <dbReference type="NCBI Taxonomy" id="2565932"/>
    <lineage>
        <taxon>Bacteria</taxon>
        <taxon>Pseudomonadati</taxon>
        <taxon>Pseudomonadota</taxon>
        <taxon>Betaproteobacteria</taxon>
        <taxon>Rhodocyclales</taxon>
        <taxon>Zoogloeaceae</taxon>
        <taxon>Pseudothauera</taxon>
    </lineage>
</organism>
<proteinExistence type="predicted"/>
<keyword evidence="1" id="KW-0472">Membrane</keyword>
<comment type="caution">
    <text evidence="2">The sequence shown here is derived from an EMBL/GenBank/DDBJ whole genome shotgun (WGS) entry which is preliminary data.</text>
</comment>
<evidence type="ECO:0000313" key="2">
    <source>
        <dbReference type="EMBL" id="THF60386.1"/>
    </source>
</evidence>
<accession>A0A4S4ALH8</accession>
<dbReference type="EMBL" id="SSOD01000011">
    <property type="protein sequence ID" value="THF60386.1"/>
    <property type="molecule type" value="Genomic_DNA"/>
</dbReference>
<sequence length="171" mass="18913">MSDLQTIHGRIVDLRRHVNVHLYHLRPFAPSDRYELWIRCQDGSERKFTLHTRTMPARRGHEVSLIVTPGKTPQVLGLANWTALDGANYVRTDPPALLRPWDSLAVLALGAPLVITWGAAGAVLSVPVALAYLLVAGVLRTGARIRRAAQVDVAIDREAGRIAGSWRRPLH</sequence>
<reference evidence="2 3" key="1">
    <citation type="submission" date="2019-04" db="EMBL/GenBank/DDBJ databases">
        <title>Azoarcus rhizosphaerae sp. nov. isolated from rhizosphere of Ficus religiosa.</title>
        <authorList>
            <person name="Lin S.-Y."/>
            <person name="Hameed A."/>
            <person name="Hsu Y.-H."/>
            <person name="Young C.-C."/>
        </authorList>
    </citation>
    <scope>NUCLEOTIDE SEQUENCE [LARGE SCALE GENOMIC DNA]</scope>
    <source>
        <strain evidence="2 3">CC-YHH848</strain>
    </source>
</reference>
<keyword evidence="1" id="KW-0812">Transmembrane</keyword>
<dbReference type="OrthoDB" id="9155870at2"/>
<keyword evidence="1" id="KW-1133">Transmembrane helix</keyword>
<protein>
    <submittedName>
        <fullName evidence="2">Uncharacterized protein</fullName>
    </submittedName>
</protein>